<dbReference type="RefSeq" id="WP_108952729.1">
    <property type="nucleotide sequence ID" value="NZ_BEVZ01000002.1"/>
</dbReference>
<dbReference type="EMBL" id="JBEZUR010000003">
    <property type="protein sequence ID" value="MEU3553278.1"/>
    <property type="molecule type" value="Genomic_DNA"/>
</dbReference>
<organism evidence="2 3">
    <name type="scientific">Streptomyces fragilis</name>
    <dbReference type="NCBI Taxonomy" id="67301"/>
    <lineage>
        <taxon>Bacteria</taxon>
        <taxon>Bacillati</taxon>
        <taxon>Actinomycetota</taxon>
        <taxon>Actinomycetes</taxon>
        <taxon>Kitasatosporales</taxon>
        <taxon>Streptomycetaceae</taxon>
        <taxon>Streptomyces</taxon>
    </lineage>
</organism>
<dbReference type="Gene3D" id="3.30.750.24">
    <property type="entry name" value="STAS domain"/>
    <property type="match status" value="1"/>
</dbReference>
<name>A0ABV2YC24_9ACTN</name>
<feature type="domain" description="MEDS" evidence="1">
    <location>
        <begin position="17"/>
        <end position="152"/>
    </location>
</feature>
<evidence type="ECO:0000313" key="3">
    <source>
        <dbReference type="Proteomes" id="UP001550850"/>
    </source>
</evidence>
<reference evidence="2 3" key="1">
    <citation type="submission" date="2024-06" db="EMBL/GenBank/DDBJ databases">
        <title>The Natural Products Discovery Center: Release of the First 8490 Sequenced Strains for Exploring Actinobacteria Biosynthetic Diversity.</title>
        <authorList>
            <person name="Kalkreuter E."/>
            <person name="Kautsar S.A."/>
            <person name="Yang D."/>
            <person name="Bader C.D."/>
            <person name="Teijaro C.N."/>
            <person name="Fluegel L."/>
            <person name="Davis C.M."/>
            <person name="Simpson J.R."/>
            <person name="Lauterbach L."/>
            <person name="Steele A.D."/>
            <person name="Gui C."/>
            <person name="Meng S."/>
            <person name="Li G."/>
            <person name="Viehrig K."/>
            <person name="Ye F."/>
            <person name="Su P."/>
            <person name="Kiefer A.F."/>
            <person name="Nichols A."/>
            <person name="Cepeda A.J."/>
            <person name="Yan W."/>
            <person name="Fan B."/>
            <person name="Jiang Y."/>
            <person name="Adhikari A."/>
            <person name="Zheng C.-J."/>
            <person name="Schuster L."/>
            <person name="Cowan T.M."/>
            <person name="Smanski M.J."/>
            <person name="Chevrette M.G."/>
            <person name="De Carvalho L.P.S."/>
            <person name="Shen B."/>
        </authorList>
    </citation>
    <scope>NUCLEOTIDE SEQUENCE [LARGE SCALE GENOMIC DNA]</scope>
    <source>
        <strain evidence="2 3">NPDC038104</strain>
    </source>
</reference>
<protein>
    <submittedName>
        <fullName evidence="2">MEDS domain-containing protein</fullName>
    </submittedName>
</protein>
<proteinExistence type="predicted"/>
<sequence length="261" mass="28043">MRAPRTLTTLDEVDTGDHVCQVLDRTEDVIDRSRAFVADGALHGDKVLIVGPGLQPRGSEFAQLVLDPARLDVSLLAAVRREAANAGREGFRSLRVLHHVRPASPAKPAGDLLRSELELEEFAADTGALVVCAYSGADWDPSTLDQIACVHPHHLGSRPASTAFRVYRAGRKGWAVDGIVDSDGALLFGTVLCTLLAHAATVRLRCHALEFFDAAGMRALADAARHLPERKVILEGANETVRLAWKLSGFAVPDIPVVMAP</sequence>
<comment type="caution">
    <text evidence="2">The sequence shown here is derived from an EMBL/GenBank/DDBJ whole genome shotgun (WGS) entry which is preliminary data.</text>
</comment>
<evidence type="ECO:0000313" key="2">
    <source>
        <dbReference type="EMBL" id="MEU3553278.1"/>
    </source>
</evidence>
<gene>
    <name evidence="2" type="ORF">AB0E65_03405</name>
</gene>
<dbReference type="InterPro" id="IPR036513">
    <property type="entry name" value="STAS_dom_sf"/>
</dbReference>
<accession>A0ABV2YC24</accession>
<dbReference type="Proteomes" id="UP001550850">
    <property type="component" value="Unassembled WGS sequence"/>
</dbReference>
<evidence type="ECO:0000259" key="1">
    <source>
        <dbReference type="Pfam" id="PF14417"/>
    </source>
</evidence>
<dbReference type="SUPFAM" id="SSF52091">
    <property type="entry name" value="SpoIIaa-like"/>
    <property type="match status" value="1"/>
</dbReference>
<keyword evidence="3" id="KW-1185">Reference proteome</keyword>
<dbReference type="Pfam" id="PF14417">
    <property type="entry name" value="MEDS"/>
    <property type="match status" value="1"/>
</dbReference>
<dbReference type="InterPro" id="IPR025847">
    <property type="entry name" value="MEDS_domain"/>
</dbReference>